<dbReference type="Pfam" id="PF20248">
    <property type="entry name" value="DUF6603"/>
    <property type="match status" value="1"/>
</dbReference>
<proteinExistence type="predicted"/>
<dbReference type="InterPro" id="IPR046538">
    <property type="entry name" value="DUF6603"/>
</dbReference>
<accession>A0A6P0UA03</accession>
<dbReference type="RefSeq" id="WP_163692068.1">
    <property type="nucleotide sequence ID" value="NZ_FXTW01000001.1"/>
</dbReference>
<feature type="domain" description="DUF6603" evidence="1">
    <location>
        <begin position="444"/>
        <end position="1011"/>
    </location>
</feature>
<evidence type="ECO:0000313" key="2">
    <source>
        <dbReference type="EMBL" id="NER10045.1"/>
    </source>
</evidence>
<organism evidence="2 3">
    <name type="scientific">Muriicola jejuensis</name>
    <dbReference type="NCBI Taxonomy" id="504488"/>
    <lineage>
        <taxon>Bacteria</taxon>
        <taxon>Pseudomonadati</taxon>
        <taxon>Bacteroidota</taxon>
        <taxon>Flavobacteriia</taxon>
        <taxon>Flavobacteriales</taxon>
        <taxon>Flavobacteriaceae</taxon>
        <taxon>Muriicola</taxon>
    </lineage>
</organism>
<reference evidence="2 3" key="1">
    <citation type="submission" date="2020-01" db="EMBL/GenBank/DDBJ databases">
        <title>Muriicola jejuensis KCTC 22299.</title>
        <authorList>
            <person name="Wang G."/>
        </authorList>
    </citation>
    <scope>NUCLEOTIDE SEQUENCE [LARGE SCALE GENOMIC DNA]</scope>
    <source>
        <strain evidence="2 3">KCTC 22299</strain>
    </source>
</reference>
<keyword evidence="3" id="KW-1185">Reference proteome</keyword>
<sequence length="1165" mass="128545">MQKANVIVISDAVFTYFDPLVEALDDGESVKAFLNEFGYQPPAIVDVFQEFNGVLGNVIDIIDDIENNLDNKSEQEYLELFVKVVKTLSDAIKTANNLSNALNSLYSQDFLNATNIVNQLPGQLINYLTVKALEQQFPITHNILRTMGIINIEFVEQNEPHKVSYTKREIHWDKIGDYISDPASAIETTYNWTGAEISFDKLIENLRLLGLSLNLYSEITSVDPQALQVFNNGVDVVTEQNARTIRILKFPLLGDLTDALSVELYPIYNAAKTAPVGAGLGVFFDPGNGLEIPITEHLTFKIKYTGDSRLNAGITLKHGEQVQMVTNVFNNGTVNGFELKNFVPEFIFEKEDEPIIIFNTPIGAKLQFKSWAVRMGFEDNESIFVETDIKALSLILSSKEGDGFIKELLPADELKVDFDFTLGFSQKSGFYFKGSSALEIKLPVHIELGPIELQSAVIAIKPGDGKIPIEFGTTIKGSLGPLSAVVENVGVKFNITFPPNNSGNMGPFNLDLGFKPPNGVGLSIDASVVKGAGYLYIDADRGEYAGALELTFNEFLSLKAIGLISTKMPDGSAGFSLLVIITAEFTIQLGFGFVFLGAGGLLGLHRTAKLTPLAAGVQSGATANLLFPTNIVENAPKIISDIRDFFPILQDHFLIGPMVKIGWGQPPIIDVALGIIIEIRTDNGGSIERIAILGVLKCILPDEDKVILKLQINFIGAIDFTAKYLFFYASIFDSRILFITIEGDMGLLVAWGDNSDFVLTVGGFHPRFNPPPLPFPVPKRLSISILNESWGKIRVSGYFAVTTNTVQFGAHLELKFGFDAFKIEGSVGMDVLFQFDPFYFIVEISGKVSLKVFGAGLFSISLKFSLEGPTPWRAKGYGKIKILFFTFKARFDETWGERKNTKLEPIPVMPIIAKELNNRQNWEAIAPAKRQLLVSLREIPEPGADQPNPIVLHPLGRIKITQRAVPLKVTVDKVGNQKPSDANHFDLVDLPNQFDWGSDVMESFAPGQFYNKKASDLLTEKATRKYTGGKYITAKDGGLRTAKMVVRHVRYELQTIDTAYKRGKKRLYRLLSGLFRAFLMNNAAAKCTLSNKQFTAKQPFADKISALAGSYLVANTSNNTLYQEGAQFEHFTEAEAFVYSEIQTNPKLAEQIHIIPASEAMTSAA</sequence>
<gene>
    <name evidence="2" type="ORF">GWK09_05930</name>
</gene>
<dbReference type="AlphaFoldDB" id="A0A6P0UA03"/>
<comment type="caution">
    <text evidence="2">The sequence shown here is derived from an EMBL/GenBank/DDBJ whole genome shotgun (WGS) entry which is preliminary data.</text>
</comment>
<evidence type="ECO:0000259" key="1">
    <source>
        <dbReference type="Pfam" id="PF20248"/>
    </source>
</evidence>
<evidence type="ECO:0000313" key="3">
    <source>
        <dbReference type="Proteomes" id="UP000468443"/>
    </source>
</evidence>
<dbReference type="Proteomes" id="UP000468443">
    <property type="component" value="Unassembled WGS sequence"/>
</dbReference>
<name>A0A6P0UA03_9FLAO</name>
<protein>
    <recommendedName>
        <fullName evidence="1">DUF6603 domain-containing protein</fullName>
    </recommendedName>
</protein>
<dbReference type="EMBL" id="JAABOP010000001">
    <property type="protein sequence ID" value="NER10045.1"/>
    <property type="molecule type" value="Genomic_DNA"/>
</dbReference>